<dbReference type="PROSITE" id="PS50076">
    <property type="entry name" value="DNAJ_2"/>
    <property type="match status" value="1"/>
</dbReference>
<evidence type="ECO:0000256" key="1">
    <source>
        <dbReference type="SAM" id="MobiDB-lite"/>
    </source>
</evidence>
<dbReference type="InterPro" id="IPR001623">
    <property type="entry name" value="DnaJ_domain"/>
</dbReference>
<name>A0ABC8W293_9POAL</name>
<evidence type="ECO:0000313" key="3">
    <source>
        <dbReference type="EMBL" id="CAL4901537.1"/>
    </source>
</evidence>
<dbReference type="SUPFAM" id="SSF46565">
    <property type="entry name" value="Chaperone J-domain"/>
    <property type="match status" value="1"/>
</dbReference>
<feature type="domain" description="J" evidence="2">
    <location>
        <begin position="9"/>
        <end position="81"/>
    </location>
</feature>
<dbReference type="PANTHER" id="PTHR44743:SF10">
    <property type="entry name" value="J DOMAIN-CONTAINING PROTEIN"/>
    <property type="match status" value="1"/>
</dbReference>
<dbReference type="Pfam" id="PF00226">
    <property type="entry name" value="DnaJ"/>
    <property type="match status" value="1"/>
</dbReference>
<dbReference type="EMBL" id="OZ075121">
    <property type="protein sequence ID" value="CAL4901537.1"/>
    <property type="molecule type" value="Genomic_DNA"/>
</dbReference>
<evidence type="ECO:0000313" key="4">
    <source>
        <dbReference type="Proteomes" id="UP001497457"/>
    </source>
</evidence>
<feature type="region of interest" description="Disordered" evidence="1">
    <location>
        <begin position="125"/>
        <end position="160"/>
    </location>
</feature>
<keyword evidence="4" id="KW-1185">Reference proteome</keyword>
<dbReference type="Proteomes" id="UP001497457">
    <property type="component" value="Chromosome 11b"/>
</dbReference>
<dbReference type="PANTHER" id="PTHR44743">
    <property type="entry name" value="PUTATIVE, EXPRESSED-RELATED"/>
    <property type="match status" value="1"/>
</dbReference>
<dbReference type="PRINTS" id="PR00625">
    <property type="entry name" value="JDOMAIN"/>
</dbReference>
<dbReference type="Gene3D" id="1.10.287.110">
    <property type="entry name" value="DnaJ domain"/>
    <property type="match status" value="1"/>
</dbReference>
<reference evidence="3" key="1">
    <citation type="submission" date="2024-10" db="EMBL/GenBank/DDBJ databases">
        <authorList>
            <person name="Ryan C."/>
        </authorList>
    </citation>
    <scope>NUCLEOTIDE SEQUENCE [LARGE SCALE GENOMIC DNA]</scope>
</reference>
<dbReference type="GO" id="GO:0005783">
    <property type="term" value="C:endoplasmic reticulum"/>
    <property type="evidence" value="ECO:0007669"/>
    <property type="project" value="UniProtKB-ARBA"/>
</dbReference>
<gene>
    <name evidence="3" type="ORF">URODEC1_LOCUS9380</name>
</gene>
<dbReference type="InterPro" id="IPR036869">
    <property type="entry name" value="J_dom_sf"/>
</dbReference>
<proteinExistence type="predicted"/>
<accession>A0ABC8W293</accession>
<dbReference type="SMART" id="SM00271">
    <property type="entry name" value="DnaJ"/>
    <property type="match status" value="1"/>
</dbReference>
<organism evidence="3 4">
    <name type="scientific">Urochloa decumbens</name>
    <dbReference type="NCBI Taxonomy" id="240449"/>
    <lineage>
        <taxon>Eukaryota</taxon>
        <taxon>Viridiplantae</taxon>
        <taxon>Streptophyta</taxon>
        <taxon>Embryophyta</taxon>
        <taxon>Tracheophyta</taxon>
        <taxon>Spermatophyta</taxon>
        <taxon>Magnoliopsida</taxon>
        <taxon>Liliopsida</taxon>
        <taxon>Poales</taxon>
        <taxon>Poaceae</taxon>
        <taxon>PACMAD clade</taxon>
        <taxon>Panicoideae</taxon>
        <taxon>Panicodae</taxon>
        <taxon>Paniceae</taxon>
        <taxon>Melinidinae</taxon>
        <taxon>Urochloa</taxon>
    </lineage>
</organism>
<protein>
    <recommendedName>
        <fullName evidence="2">J domain-containing protein</fullName>
    </recommendedName>
</protein>
<feature type="compositionally biased region" description="Gly residues" evidence="1">
    <location>
        <begin position="133"/>
        <end position="143"/>
    </location>
</feature>
<dbReference type="AlphaFoldDB" id="A0ABC8W293"/>
<evidence type="ECO:0000259" key="2">
    <source>
        <dbReference type="PROSITE" id="PS50076"/>
    </source>
</evidence>
<sequence>MAGAGNKSSYYAMLDVAREASADEIHAAWRKMSEAFHPDRVKEAPDNSWVKEFVLAKYRQVQEAYGVLSDPAKKALYDAGYDAALGGDKGAFGGLPRPHVAAGTVRPPPPALEGRINLFFTFDNAAAPDSGPGTSGRGGGPQNGRGKQHPRRRTVSSILEAKLKFLDGRKR</sequence>
<dbReference type="CDD" id="cd06257">
    <property type="entry name" value="DnaJ"/>
    <property type="match status" value="1"/>
</dbReference>